<feature type="transmembrane region" description="Helical" evidence="1">
    <location>
        <begin position="141"/>
        <end position="159"/>
    </location>
</feature>
<feature type="transmembrane region" description="Helical" evidence="1">
    <location>
        <begin position="279"/>
        <end position="297"/>
    </location>
</feature>
<dbReference type="EMBL" id="WUUQ01000002">
    <property type="protein sequence ID" value="MXQ73387.1"/>
    <property type="molecule type" value="Genomic_DNA"/>
</dbReference>
<dbReference type="RefSeq" id="WP_160624844.1">
    <property type="nucleotide sequence ID" value="NZ_WUUQ01000002.1"/>
</dbReference>
<keyword evidence="1" id="KW-0812">Transmembrane</keyword>
<evidence type="ECO:0008006" key="4">
    <source>
        <dbReference type="Google" id="ProtNLM"/>
    </source>
</evidence>
<sequence length="298" mass="33076">MKKTIGFSLFVILLIYLIKGGITYTYALSALTIWFEKLVPSMFVSMVLVRVLYQMEILPLLAKPFKWLITPLFHLDSHAFALVIASLFLGFPTSAILIDEEVQKGYLKSEDARKLINCCCFATPGFIILSCGTVLYHSAKIGFQLFLVSFISGLLLLLLTRRQAVEMPAVTKRQCVPFFHILSSSMMESGKALFMIGGYLMIVMSVTAAIIPLLPAITQFFTKVITEFSSGTIMIAESTMTSSIKLAATAALLSFGGLCVHLQIHAMAVHSSLHYPQYLFYRCLQSLLSFVMAMLIFG</sequence>
<evidence type="ECO:0000313" key="2">
    <source>
        <dbReference type="EMBL" id="MXQ73387.1"/>
    </source>
</evidence>
<reference evidence="2 3" key="1">
    <citation type="submission" date="2019-12" db="EMBL/GenBank/DDBJ databases">
        <authorList>
            <person name="Yang R."/>
        </authorList>
    </citation>
    <scope>NUCLEOTIDE SEQUENCE [LARGE SCALE GENOMIC DNA]</scope>
    <source>
        <strain evidence="2 3">DONG20-135</strain>
    </source>
</reference>
<feature type="transmembrane region" description="Helical" evidence="1">
    <location>
        <begin position="192"/>
        <end position="214"/>
    </location>
</feature>
<protein>
    <recommendedName>
        <fullName evidence="4">Sporulation integral membrane protein YlbJ</fullName>
    </recommendedName>
</protein>
<feature type="transmembrane region" description="Helical" evidence="1">
    <location>
        <begin position="246"/>
        <end position="267"/>
    </location>
</feature>
<dbReference type="AlphaFoldDB" id="A0A6N8UCM7"/>
<dbReference type="Proteomes" id="UP000434036">
    <property type="component" value="Unassembled WGS sequence"/>
</dbReference>
<keyword evidence="3" id="KW-1185">Reference proteome</keyword>
<feature type="transmembrane region" description="Helical" evidence="1">
    <location>
        <begin position="78"/>
        <end position="98"/>
    </location>
</feature>
<evidence type="ECO:0000256" key="1">
    <source>
        <dbReference type="SAM" id="Phobius"/>
    </source>
</evidence>
<reference evidence="2 3" key="2">
    <citation type="submission" date="2020-01" db="EMBL/GenBank/DDBJ databases">
        <title>Clostridiaceae sp. nov. isolated from the gut of human by culturomics.</title>
        <authorList>
            <person name="Chang Y."/>
        </authorList>
    </citation>
    <scope>NUCLEOTIDE SEQUENCE [LARGE SCALE GENOMIC DNA]</scope>
    <source>
        <strain evidence="2 3">DONG20-135</strain>
    </source>
</reference>
<feature type="transmembrane region" description="Helical" evidence="1">
    <location>
        <begin position="118"/>
        <end position="135"/>
    </location>
</feature>
<feature type="transmembrane region" description="Helical" evidence="1">
    <location>
        <begin position="6"/>
        <end position="26"/>
    </location>
</feature>
<organism evidence="2 3">
    <name type="scientific">Copranaerobaculum intestinale</name>
    <dbReference type="NCBI Taxonomy" id="2692629"/>
    <lineage>
        <taxon>Bacteria</taxon>
        <taxon>Bacillati</taxon>
        <taxon>Bacillota</taxon>
        <taxon>Erysipelotrichia</taxon>
        <taxon>Erysipelotrichales</taxon>
        <taxon>Erysipelotrichaceae</taxon>
        <taxon>Copranaerobaculum</taxon>
    </lineage>
</organism>
<proteinExistence type="predicted"/>
<keyword evidence="1" id="KW-1133">Transmembrane helix</keyword>
<comment type="caution">
    <text evidence="2">The sequence shown here is derived from an EMBL/GenBank/DDBJ whole genome shotgun (WGS) entry which is preliminary data.</text>
</comment>
<name>A0A6N8UCM7_9FIRM</name>
<gene>
    <name evidence="2" type="ORF">GSF08_05520</name>
</gene>
<evidence type="ECO:0000313" key="3">
    <source>
        <dbReference type="Proteomes" id="UP000434036"/>
    </source>
</evidence>
<keyword evidence="1" id="KW-0472">Membrane</keyword>
<accession>A0A6N8UCM7</accession>